<keyword evidence="2" id="KW-1185">Reference proteome</keyword>
<dbReference type="Proteomes" id="UP000887013">
    <property type="component" value="Unassembled WGS sequence"/>
</dbReference>
<name>A0A8X6QVS0_NEPPI</name>
<comment type="caution">
    <text evidence="1">The sequence shown here is derived from an EMBL/GenBank/DDBJ whole genome shotgun (WGS) entry which is preliminary data.</text>
</comment>
<dbReference type="AlphaFoldDB" id="A0A8X6QVS0"/>
<evidence type="ECO:0000313" key="2">
    <source>
        <dbReference type="Proteomes" id="UP000887013"/>
    </source>
</evidence>
<reference evidence="1" key="1">
    <citation type="submission" date="2020-08" db="EMBL/GenBank/DDBJ databases">
        <title>Multicomponent nature underlies the extraordinary mechanical properties of spider dragline silk.</title>
        <authorList>
            <person name="Kono N."/>
            <person name="Nakamura H."/>
            <person name="Mori M."/>
            <person name="Yoshida Y."/>
            <person name="Ohtoshi R."/>
            <person name="Malay A.D."/>
            <person name="Moran D.A.P."/>
            <person name="Tomita M."/>
            <person name="Numata K."/>
            <person name="Arakawa K."/>
        </authorList>
    </citation>
    <scope>NUCLEOTIDE SEQUENCE</scope>
</reference>
<organism evidence="1 2">
    <name type="scientific">Nephila pilipes</name>
    <name type="common">Giant wood spider</name>
    <name type="synonym">Nephila maculata</name>
    <dbReference type="NCBI Taxonomy" id="299642"/>
    <lineage>
        <taxon>Eukaryota</taxon>
        <taxon>Metazoa</taxon>
        <taxon>Ecdysozoa</taxon>
        <taxon>Arthropoda</taxon>
        <taxon>Chelicerata</taxon>
        <taxon>Arachnida</taxon>
        <taxon>Araneae</taxon>
        <taxon>Araneomorphae</taxon>
        <taxon>Entelegynae</taxon>
        <taxon>Araneoidea</taxon>
        <taxon>Nephilidae</taxon>
        <taxon>Nephila</taxon>
    </lineage>
</organism>
<protein>
    <submittedName>
        <fullName evidence="1">Uncharacterized protein</fullName>
    </submittedName>
</protein>
<gene>
    <name evidence="1" type="ORF">NPIL_613061</name>
</gene>
<accession>A0A8X6QVS0</accession>
<proteinExistence type="predicted"/>
<evidence type="ECO:0000313" key="1">
    <source>
        <dbReference type="EMBL" id="GFU45711.1"/>
    </source>
</evidence>
<dbReference type="EMBL" id="BMAW01132854">
    <property type="protein sequence ID" value="GFU45711.1"/>
    <property type="molecule type" value="Genomic_DNA"/>
</dbReference>
<sequence length="97" mass="11188">MLLIQISSSLHDNKVATVERQSFGGEAILRRTRICDCYLRKFRLRKMYKLEKRPLTVANLIKACSAILRNWIAEDVSPDDEVCTFGARSSVRILCRE</sequence>